<dbReference type="RefSeq" id="XP_003847163.1">
    <property type="nucleotide sequence ID" value="XM_003847115.1"/>
</dbReference>
<feature type="region of interest" description="Disordered" evidence="1">
    <location>
        <begin position="212"/>
        <end position="313"/>
    </location>
</feature>
<dbReference type="Proteomes" id="UP000008062">
    <property type="component" value="Chromosome 17"/>
</dbReference>
<dbReference type="GeneID" id="13399689"/>
<protein>
    <submittedName>
        <fullName evidence="2">Uncharacterized protein</fullName>
    </submittedName>
</protein>
<feature type="compositionally biased region" description="Acidic residues" evidence="1">
    <location>
        <begin position="219"/>
        <end position="238"/>
    </location>
</feature>
<dbReference type="HOGENOM" id="CLU_380451_0_0_1"/>
<evidence type="ECO:0000313" key="2">
    <source>
        <dbReference type="EMBL" id="EGP82139.1"/>
    </source>
</evidence>
<reference evidence="2 3" key="1">
    <citation type="journal article" date="2011" name="PLoS Genet.">
        <title>Finished genome of the fungal wheat pathogen Mycosphaerella graminicola reveals dispensome structure, chromosome plasticity, and stealth pathogenesis.</title>
        <authorList>
            <person name="Goodwin S.B."/>
            <person name="Ben M'barek S."/>
            <person name="Dhillon B."/>
            <person name="Wittenberg A.H.J."/>
            <person name="Crane C.F."/>
            <person name="Hane J.K."/>
            <person name="Foster A.J."/>
            <person name="Van der Lee T.A.J."/>
            <person name="Grimwood J."/>
            <person name="Aerts A."/>
            <person name="Antoniw J."/>
            <person name="Bailey A."/>
            <person name="Bluhm B."/>
            <person name="Bowler J."/>
            <person name="Bristow J."/>
            <person name="van der Burgt A."/>
            <person name="Canto-Canche B."/>
            <person name="Churchill A.C.L."/>
            <person name="Conde-Ferraez L."/>
            <person name="Cools H.J."/>
            <person name="Coutinho P.M."/>
            <person name="Csukai M."/>
            <person name="Dehal P."/>
            <person name="De Wit P."/>
            <person name="Donzelli B."/>
            <person name="van de Geest H.C."/>
            <person name="van Ham R.C.H.J."/>
            <person name="Hammond-Kosack K.E."/>
            <person name="Henrissat B."/>
            <person name="Kilian A."/>
            <person name="Kobayashi A.K."/>
            <person name="Koopmann E."/>
            <person name="Kourmpetis Y."/>
            <person name="Kuzniar A."/>
            <person name="Lindquist E."/>
            <person name="Lombard V."/>
            <person name="Maliepaard C."/>
            <person name="Martins N."/>
            <person name="Mehrabi R."/>
            <person name="Nap J.P.H."/>
            <person name="Ponomarenko A."/>
            <person name="Rudd J.J."/>
            <person name="Salamov A."/>
            <person name="Schmutz J."/>
            <person name="Schouten H.J."/>
            <person name="Shapiro H."/>
            <person name="Stergiopoulos I."/>
            <person name="Torriani S.F.F."/>
            <person name="Tu H."/>
            <person name="de Vries R.P."/>
            <person name="Waalwijk C."/>
            <person name="Ware S.B."/>
            <person name="Wiebenga A."/>
            <person name="Zwiers L.-H."/>
            <person name="Oliver R.P."/>
            <person name="Grigoriev I.V."/>
            <person name="Kema G.H.J."/>
        </authorList>
    </citation>
    <scope>NUCLEOTIDE SEQUENCE [LARGE SCALE GENOMIC DNA]</scope>
    <source>
        <strain evidence="3">CBS 115943 / IPO323</strain>
    </source>
</reference>
<proteinExistence type="predicted"/>
<gene>
    <name evidence="2" type="ORF">MYCGRDRAFT_97830</name>
</gene>
<dbReference type="OrthoDB" id="10342046at2759"/>
<dbReference type="EMBL" id="CM001212">
    <property type="protein sequence ID" value="EGP82139.1"/>
    <property type="molecule type" value="Genomic_DNA"/>
</dbReference>
<dbReference type="InParanoid" id="F9XRI1"/>
<keyword evidence="3" id="KW-1185">Reference proteome</keyword>
<sequence>MHHGGALGHQILVRLARLQIKVHASPRLPTYRGFASSFIVLVIDIDSPHVRNWRSMAMKISFITPQFSSSAMPNKRRRLGPKPTDDDKALLDNFYNDSAAGQRRRTQNDLDQIRAALERSDRTVTEATTVKRRALEKGRWQLRIEDLFANFGDKYKSERFLVELYKAEKTVRRGAGFKAFRAAIQQAAEARKLDRAKVVYTPADVSDAACSMASKEGDGLDENDQDLKEDDEEEDADGEDKYNQDKQDDESGELYKDGKLDKDEELAKNEELDKNEELGKDEDLSMEIEKARGVDHNVSDDPSGTSYRDWDMCDSNDDNDDDDDMALLEHFNTGGSFVHSLVKGEVSGTSGVSGVLGFSNEPRVIPMKEFEDFLNGRRSNINSKASILEAISTSDILTSNPSYNHTSLSMLMTDVDLDIARQSLLTSNDFTAAALNTILGTFRPLTWYIHPPCTLQDGQLVPDGQHPPTSRHDLLLPVHVATNHQQQWCLAFLRRRSATEFYLSIPGFSQEDKEAATEVEGAVRQWCETWKDDTKSVSVIIPPAVLDTDLNTSHSLLLRAILAMAEVPLCTPFDRDTGRVILQRILSEMSPHGTAAKPEPAKFAVVEDYPNLSDAVTPEHSKGMVQQFLDRVRPACDNFDRRHAAVHAVRTALATTRDGVQLTISLQWAPAGINASVLEAIKVVAGDGEDRVKVMNRLIQGLDELLACMRADNALLRKHVEKGMVYVA</sequence>
<dbReference type="AlphaFoldDB" id="F9XRI1"/>
<dbReference type="KEGG" id="ztr:MYCGRDRAFT_97830"/>
<name>F9XRI1_ZYMTI</name>
<accession>F9XRI1</accession>
<evidence type="ECO:0000256" key="1">
    <source>
        <dbReference type="SAM" id="MobiDB-lite"/>
    </source>
</evidence>
<feature type="compositionally biased region" description="Basic and acidic residues" evidence="1">
    <location>
        <begin position="253"/>
        <end position="299"/>
    </location>
</feature>
<evidence type="ECO:0000313" key="3">
    <source>
        <dbReference type="Proteomes" id="UP000008062"/>
    </source>
</evidence>
<organism evidence="2 3">
    <name type="scientific">Zymoseptoria tritici (strain CBS 115943 / IPO323)</name>
    <name type="common">Speckled leaf blotch fungus</name>
    <name type="synonym">Septoria tritici</name>
    <dbReference type="NCBI Taxonomy" id="336722"/>
    <lineage>
        <taxon>Eukaryota</taxon>
        <taxon>Fungi</taxon>
        <taxon>Dikarya</taxon>
        <taxon>Ascomycota</taxon>
        <taxon>Pezizomycotina</taxon>
        <taxon>Dothideomycetes</taxon>
        <taxon>Dothideomycetidae</taxon>
        <taxon>Mycosphaerellales</taxon>
        <taxon>Mycosphaerellaceae</taxon>
        <taxon>Zymoseptoria</taxon>
    </lineage>
</organism>